<evidence type="ECO:0000256" key="6">
    <source>
        <dbReference type="ARBA" id="ARBA00022741"/>
    </source>
</evidence>
<dbReference type="PANTHER" id="PTHR42878:SF7">
    <property type="entry name" value="SENSOR HISTIDINE KINASE GLRK"/>
    <property type="match status" value="1"/>
</dbReference>
<evidence type="ECO:0000256" key="4">
    <source>
        <dbReference type="ARBA" id="ARBA00022553"/>
    </source>
</evidence>
<evidence type="ECO:0000313" key="13">
    <source>
        <dbReference type="EMBL" id="WPJ96404.1"/>
    </source>
</evidence>
<dbReference type="Pfam" id="PF21623">
    <property type="entry name" value="HK_sensor_dom_bact"/>
    <property type="match status" value="1"/>
</dbReference>
<comment type="subcellular location">
    <subcellularLocation>
        <location evidence="2">Membrane</location>
    </subcellularLocation>
</comment>
<dbReference type="EMBL" id="CP138858">
    <property type="protein sequence ID" value="WPJ96404.1"/>
    <property type="molecule type" value="Genomic_DNA"/>
</dbReference>
<evidence type="ECO:0000259" key="12">
    <source>
        <dbReference type="PROSITE" id="PS50885"/>
    </source>
</evidence>
<dbReference type="CDD" id="cd00082">
    <property type="entry name" value="HisKA"/>
    <property type="match status" value="1"/>
</dbReference>
<dbReference type="Proteomes" id="UP001324993">
    <property type="component" value="Chromosome"/>
</dbReference>
<reference evidence="13 14" key="1">
    <citation type="submission" date="2023-11" db="EMBL/GenBank/DDBJ databases">
        <title>Coraliomargarita sp. nov., isolated from marine algae.</title>
        <authorList>
            <person name="Lee J.K."/>
            <person name="Baek J.H."/>
            <person name="Kim J.M."/>
            <person name="Choi D.G."/>
            <person name="Jeon C.O."/>
        </authorList>
    </citation>
    <scope>NUCLEOTIDE SEQUENCE [LARGE SCALE GENOMIC DNA]</scope>
    <source>
        <strain evidence="13 14">J2-16</strain>
    </source>
</reference>
<dbReference type="Gene3D" id="6.10.340.10">
    <property type="match status" value="1"/>
</dbReference>
<dbReference type="PANTHER" id="PTHR42878">
    <property type="entry name" value="TWO-COMPONENT HISTIDINE KINASE"/>
    <property type="match status" value="1"/>
</dbReference>
<dbReference type="GO" id="GO:0016301">
    <property type="term" value="F:kinase activity"/>
    <property type="evidence" value="ECO:0007669"/>
    <property type="project" value="UniProtKB-KW"/>
</dbReference>
<dbReference type="InterPro" id="IPR050351">
    <property type="entry name" value="BphY/WalK/GraS-like"/>
</dbReference>
<keyword evidence="9" id="KW-0902">Two-component regulatory system</keyword>
<accession>A0ABZ0RJM1</accession>
<dbReference type="EC" id="2.7.13.3" evidence="3"/>
<dbReference type="InterPro" id="IPR036097">
    <property type="entry name" value="HisK_dim/P_sf"/>
</dbReference>
<dbReference type="CDD" id="cd06225">
    <property type="entry name" value="HAMP"/>
    <property type="match status" value="1"/>
</dbReference>
<evidence type="ECO:0000256" key="10">
    <source>
        <dbReference type="SAM" id="Phobius"/>
    </source>
</evidence>
<keyword evidence="7 13" id="KW-0418">Kinase</keyword>
<dbReference type="SMART" id="SM00388">
    <property type="entry name" value="HisKA"/>
    <property type="match status" value="1"/>
</dbReference>
<dbReference type="SUPFAM" id="SSF158472">
    <property type="entry name" value="HAMP domain-like"/>
    <property type="match status" value="1"/>
</dbReference>
<keyword evidence="10" id="KW-1133">Transmembrane helix</keyword>
<dbReference type="InterPro" id="IPR005467">
    <property type="entry name" value="His_kinase_dom"/>
</dbReference>
<evidence type="ECO:0000259" key="11">
    <source>
        <dbReference type="PROSITE" id="PS50109"/>
    </source>
</evidence>
<dbReference type="InterPro" id="IPR036890">
    <property type="entry name" value="HATPase_C_sf"/>
</dbReference>
<evidence type="ECO:0000256" key="5">
    <source>
        <dbReference type="ARBA" id="ARBA00022679"/>
    </source>
</evidence>
<dbReference type="SMART" id="SM00304">
    <property type="entry name" value="HAMP"/>
    <property type="match status" value="1"/>
</dbReference>
<dbReference type="Pfam" id="PF00672">
    <property type="entry name" value="HAMP"/>
    <property type="match status" value="1"/>
</dbReference>
<dbReference type="PROSITE" id="PS50885">
    <property type="entry name" value="HAMP"/>
    <property type="match status" value="1"/>
</dbReference>
<organism evidence="13 14">
    <name type="scientific">Coraliomargarita algicola</name>
    <dbReference type="NCBI Taxonomy" id="3092156"/>
    <lineage>
        <taxon>Bacteria</taxon>
        <taxon>Pseudomonadati</taxon>
        <taxon>Verrucomicrobiota</taxon>
        <taxon>Opitutia</taxon>
        <taxon>Puniceicoccales</taxon>
        <taxon>Coraliomargaritaceae</taxon>
        <taxon>Coraliomargarita</taxon>
    </lineage>
</organism>
<feature type="transmembrane region" description="Helical" evidence="10">
    <location>
        <begin position="7"/>
        <end position="28"/>
    </location>
</feature>
<dbReference type="Gene3D" id="3.30.565.10">
    <property type="entry name" value="Histidine kinase-like ATPase, C-terminal domain"/>
    <property type="match status" value="1"/>
</dbReference>
<dbReference type="InterPro" id="IPR003594">
    <property type="entry name" value="HATPase_dom"/>
</dbReference>
<dbReference type="SUPFAM" id="SSF103190">
    <property type="entry name" value="Sensory domain-like"/>
    <property type="match status" value="1"/>
</dbReference>
<dbReference type="InterPro" id="IPR029151">
    <property type="entry name" value="Sensor-like_sf"/>
</dbReference>
<evidence type="ECO:0000313" key="14">
    <source>
        <dbReference type="Proteomes" id="UP001324993"/>
    </source>
</evidence>
<feature type="domain" description="HAMP" evidence="12">
    <location>
        <begin position="343"/>
        <end position="396"/>
    </location>
</feature>
<sequence length="634" mass="72421">MRISSKLRWFIFSLIIFTSLSIALIGYLGNSMTISDFQAETLKKRSLLEVDRLQLAFEELNHDIRFIASLPAIQRLANLDANNAEAETIEREDLGDIFEQMLHAKPSYSQIRLIRDRDLGMEYVRVDRRDGKVVRALDQHLQAKANRDYFVEARQKQKGEIYYSKINLNRENGVVEYPSRPVLRVAMPIYDFADVFYGIVIINLDFRPFIEQVLRGGLDRSRYEYYLLNEDGYFLFHPDASYTFGFDLGVEMKGEHVFPELQGYHEADTDSATFQTAPRIGVSSRLVHFTKFQVFDPPRELAFGVVGAYDDIGRSSLFTNSAIMIAMCALTLFATLMAVRFSSWITKPLERITAATRSLSLNEASDLSLPTDRNDEIGVLANTFLEMKLSIEKHRGHLQQANHRLFEMNRDLEHFARVASHDLREPIQRIAGLASLYQAEYGDGATEEAEDILRQLHRECESALGQLADFREFADITHDTSLIREECLVEEVLEAVLDEFKVPLTERGIELRIDPHPQLSIYKSLARVLYRNLIENALKHVKAEQFKLHFTCEDDAAGNIVLGVRNSGSMIDAIDAAKAFDIFSQVDHQASGHGIGLAICKRIVNFHSGRIWIESSESDFHIKFYLLEPVIECK</sequence>
<dbReference type="Pfam" id="PF02518">
    <property type="entry name" value="HATPase_c"/>
    <property type="match status" value="1"/>
</dbReference>
<dbReference type="CDD" id="cd18773">
    <property type="entry name" value="PDC1_HK_sensor"/>
    <property type="match status" value="1"/>
</dbReference>
<comment type="catalytic activity">
    <reaction evidence="1">
        <text>ATP + protein L-histidine = ADP + protein N-phospho-L-histidine.</text>
        <dbReference type="EC" id="2.7.13.3"/>
    </reaction>
</comment>
<evidence type="ECO:0000256" key="3">
    <source>
        <dbReference type="ARBA" id="ARBA00012438"/>
    </source>
</evidence>
<proteinExistence type="predicted"/>
<keyword evidence="10" id="KW-0812">Transmembrane</keyword>
<name>A0ABZ0RJM1_9BACT</name>
<keyword evidence="6" id="KW-0547">Nucleotide-binding</keyword>
<dbReference type="SUPFAM" id="SSF55874">
    <property type="entry name" value="ATPase domain of HSP90 chaperone/DNA topoisomerase II/histidine kinase"/>
    <property type="match status" value="1"/>
</dbReference>
<evidence type="ECO:0000256" key="7">
    <source>
        <dbReference type="ARBA" id="ARBA00022777"/>
    </source>
</evidence>
<protein>
    <recommendedName>
        <fullName evidence="3">histidine kinase</fullName>
        <ecNumber evidence="3">2.7.13.3</ecNumber>
    </recommendedName>
</protein>
<dbReference type="InterPro" id="IPR048760">
    <property type="entry name" value="VP0354-like_sensor_dom"/>
</dbReference>
<evidence type="ECO:0000256" key="2">
    <source>
        <dbReference type="ARBA" id="ARBA00004370"/>
    </source>
</evidence>
<gene>
    <name evidence="13" type="ORF">SH580_01645</name>
</gene>
<keyword evidence="4" id="KW-0597">Phosphoprotein</keyword>
<dbReference type="Gene3D" id="1.10.287.130">
    <property type="match status" value="1"/>
</dbReference>
<evidence type="ECO:0000256" key="9">
    <source>
        <dbReference type="ARBA" id="ARBA00023012"/>
    </source>
</evidence>
<keyword evidence="8" id="KW-0067">ATP-binding</keyword>
<dbReference type="SUPFAM" id="SSF47384">
    <property type="entry name" value="Homodimeric domain of signal transducing histidine kinase"/>
    <property type="match status" value="1"/>
</dbReference>
<dbReference type="RefSeq" id="WP_319833263.1">
    <property type="nucleotide sequence ID" value="NZ_CP138858.1"/>
</dbReference>
<dbReference type="Gene3D" id="3.30.450.20">
    <property type="entry name" value="PAS domain"/>
    <property type="match status" value="1"/>
</dbReference>
<keyword evidence="5" id="KW-0808">Transferase</keyword>
<feature type="domain" description="Histidine kinase" evidence="11">
    <location>
        <begin position="418"/>
        <end position="632"/>
    </location>
</feature>
<dbReference type="CDD" id="cd00075">
    <property type="entry name" value="HATPase"/>
    <property type="match status" value="1"/>
</dbReference>
<dbReference type="SMART" id="SM00387">
    <property type="entry name" value="HATPase_c"/>
    <property type="match status" value="1"/>
</dbReference>
<dbReference type="PROSITE" id="PS50109">
    <property type="entry name" value="HIS_KIN"/>
    <property type="match status" value="1"/>
</dbReference>
<evidence type="ECO:0000256" key="1">
    <source>
        <dbReference type="ARBA" id="ARBA00000085"/>
    </source>
</evidence>
<dbReference type="InterPro" id="IPR003661">
    <property type="entry name" value="HisK_dim/P_dom"/>
</dbReference>
<keyword evidence="10" id="KW-0472">Membrane</keyword>
<dbReference type="InterPro" id="IPR003660">
    <property type="entry name" value="HAMP_dom"/>
</dbReference>
<evidence type="ECO:0000256" key="8">
    <source>
        <dbReference type="ARBA" id="ARBA00022840"/>
    </source>
</evidence>
<keyword evidence="14" id="KW-1185">Reference proteome</keyword>
<dbReference type="Pfam" id="PF00512">
    <property type="entry name" value="HisKA"/>
    <property type="match status" value="1"/>
</dbReference>